<keyword evidence="3" id="KW-1185">Reference proteome</keyword>
<sequence>MASSIASNLEDGPRIITQFPQELLASISSLLPNSDIKNLRLTCSRFRSAVCLRIERLFLSPNPLNIEVFRAVADHQDFRQQVTTIVYDDARLRKPLETEEELEYSGIFAPATRMPAGVPLWFGRNYHKICFVLHRYGKLEVERPDHLEVARKLKAKLSPVESYKLYQQLEEQQKHVIRHNLDAKALEYGLARFPRLRSIILTPAAHGIPLFPLYKTPMIRSLPEGFIYPIPRGWPMPELRNADGPAVEAWVGDDVKDKWRGFCLVTRVLAHHQRQHQNRLNTISEFRVESNELSMGLNARIFDEPDNNEYKDLVSLFSRPDMTRIDLALSVRGQDNEEWKSFNSGYLRRCLSNAANLKHFSVSTDLVTHAWAQQRFIPLGNLFPINKWTQLRHFGISKFCVLQDDLISFLAALPPTLRSVELSFLFFGPEGNYRDLLRAMRGKLGWRKKPVSERPRLSMKVPSVYQPGRVIIDLDLDVNEFLYSDGKNPFGPEDRKSDMAFPGSGIERYLFNPEKDRPYLEDWDLVKLGFLTKEGNPSGPPTK</sequence>
<dbReference type="Pfam" id="PF00646">
    <property type="entry name" value="F-box"/>
    <property type="match status" value="1"/>
</dbReference>
<proteinExistence type="predicted"/>
<evidence type="ECO:0000259" key="1">
    <source>
        <dbReference type="PROSITE" id="PS50181"/>
    </source>
</evidence>
<organism evidence="2 3">
    <name type="scientific">Dactylonectria macrodidyma</name>
    <dbReference type="NCBI Taxonomy" id="307937"/>
    <lineage>
        <taxon>Eukaryota</taxon>
        <taxon>Fungi</taxon>
        <taxon>Dikarya</taxon>
        <taxon>Ascomycota</taxon>
        <taxon>Pezizomycotina</taxon>
        <taxon>Sordariomycetes</taxon>
        <taxon>Hypocreomycetidae</taxon>
        <taxon>Hypocreales</taxon>
        <taxon>Nectriaceae</taxon>
        <taxon>Dactylonectria</taxon>
    </lineage>
</organism>
<dbReference type="AlphaFoldDB" id="A0A9P9IIA7"/>
<feature type="domain" description="F-box" evidence="1">
    <location>
        <begin position="13"/>
        <end position="50"/>
    </location>
</feature>
<dbReference type="InterPro" id="IPR036047">
    <property type="entry name" value="F-box-like_dom_sf"/>
</dbReference>
<evidence type="ECO:0000313" key="2">
    <source>
        <dbReference type="EMBL" id="KAH7121606.1"/>
    </source>
</evidence>
<accession>A0A9P9IIA7</accession>
<evidence type="ECO:0000313" key="3">
    <source>
        <dbReference type="Proteomes" id="UP000738349"/>
    </source>
</evidence>
<protein>
    <recommendedName>
        <fullName evidence="1">F-box domain-containing protein</fullName>
    </recommendedName>
</protein>
<name>A0A9P9IIA7_9HYPO</name>
<reference evidence="2" key="1">
    <citation type="journal article" date="2021" name="Nat. Commun.">
        <title>Genetic determinants of endophytism in the Arabidopsis root mycobiome.</title>
        <authorList>
            <person name="Mesny F."/>
            <person name="Miyauchi S."/>
            <person name="Thiergart T."/>
            <person name="Pickel B."/>
            <person name="Atanasova L."/>
            <person name="Karlsson M."/>
            <person name="Huettel B."/>
            <person name="Barry K.W."/>
            <person name="Haridas S."/>
            <person name="Chen C."/>
            <person name="Bauer D."/>
            <person name="Andreopoulos W."/>
            <person name="Pangilinan J."/>
            <person name="LaButti K."/>
            <person name="Riley R."/>
            <person name="Lipzen A."/>
            <person name="Clum A."/>
            <person name="Drula E."/>
            <person name="Henrissat B."/>
            <person name="Kohler A."/>
            <person name="Grigoriev I.V."/>
            <person name="Martin F.M."/>
            <person name="Hacquard S."/>
        </authorList>
    </citation>
    <scope>NUCLEOTIDE SEQUENCE</scope>
    <source>
        <strain evidence="2">MPI-CAGE-AT-0147</strain>
    </source>
</reference>
<dbReference type="OrthoDB" id="5422579at2759"/>
<dbReference type="EMBL" id="JAGMUV010000024">
    <property type="protein sequence ID" value="KAH7121606.1"/>
    <property type="molecule type" value="Genomic_DNA"/>
</dbReference>
<gene>
    <name evidence="2" type="ORF">EDB81DRAFT_913850</name>
</gene>
<dbReference type="InterPro" id="IPR001810">
    <property type="entry name" value="F-box_dom"/>
</dbReference>
<dbReference type="Proteomes" id="UP000738349">
    <property type="component" value="Unassembled WGS sequence"/>
</dbReference>
<dbReference type="PROSITE" id="PS50181">
    <property type="entry name" value="FBOX"/>
    <property type="match status" value="1"/>
</dbReference>
<dbReference type="SUPFAM" id="SSF81383">
    <property type="entry name" value="F-box domain"/>
    <property type="match status" value="1"/>
</dbReference>
<comment type="caution">
    <text evidence="2">The sequence shown here is derived from an EMBL/GenBank/DDBJ whole genome shotgun (WGS) entry which is preliminary data.</text>
</comment>